<evidence type="ECO:0000256" key="1">
    <source>
        <dbReference type="SAM" id="MobiDB-lite"/>
    </source>
</evidence>
<feature type="compositionally biased region" description="Basic and acidic residues" evidence="1">
    <location>
        <begin position="41"/>
        <end position="59"/>
    </location>
</feature>
<proteinExistence type="predicted"/>
<sequence length="198" mass="23365">MNLQQQEQYLHNYLHNHHKTKAKIKADHELAQRLQVEEQEELAREELEQESTKKQKVDEDKDTSELQSLMKVIPNEEEVAIDAVPLAIKEDLEDLYKLVNAKYESTRPVEDLWKTWICRKEISPYTTYNYRYAEQEASVGPTVLDSFDVEIDYGKVIDDPYSRRFNEYKKVFDNEIKQLGNKYDLEIGKKGYALDDAL</sequence>
<protein>
    <submittedName>
        <fullName evidence="2">Uncharacterized protein</fullName>
    </submittedName>
</protein>
<dbReference type="EMBL" id="BQNB010015211">
    <property type="protein sequence ID" value="GJT37292.1"/>
    <property type="molecule type" value="Genomic_DNA"/>
</dbReference>
<reference evidence="2" key="1">
    <citation type="journal article" date="2022" name="Int. J. Mol. Sci.">
        <title>Draft Genome of Tanacetum Coccineum: Genomic Comparison of Closely Related Tanacetum-Family Plants.</title>
        <authorList>
            <person name="Yamashiro T."/>
            <person name="Shiraishi A."/>
            <person name="Nakayama K."/>
            <person name="Satake H."/>
        </authorList>
    </citation>
    <scope>NUCLEOTIDE SEQUENCE</scope>
</reference>
<keyword evidence="3" id="KW-1185">Reference proteome</keyword>
<evidence type="ECO:0000313" key="3">
    <source>
        <dbReference type="Proteomes" id="UP001151760"/>
    </source>
</evidence>
<dbReference type="Proteomes" id="UP001151760">
    <property type="component" value="Unassembled WGS sequence"/>
</dbReference>
<feature type="region of interest" description="Disordered" evidence="1">
    <location>
        <begin position="39"/>
        <end position="62"/>
    </location>
</feature>
<reference evidence="2" key="2">
    <citation type="submission" date="2022-01" db="EMBL/GenBank/DDBJ databases">
        <authorList>
            <person name="Yamashiro T."/>
            <person name="Shiraishi A."/>
            <person name="Satake H."/>
            <person name="Nakayama K."/>
        </authorList>
    </citation>
    <scope>NUCLEOTIDE SEQUENCE</scope>
</reference>
<organism evidence="2 3">
    <name type="scientific">Tanacetum coccineum</name>
    <dbReference type="NCBI Taxonomy" id="301880"/>
    <lineage>
        <taxon>Eukaryota</taxon>
        <taxon>Viridiplantae</taxon>
        <taxon>Streptophyta</taxon>
        <taxon>Embryophyta</taxon>
        <taxon>Tracheophyta</taxon>
        <taxon>Spermatophyta</taxon>
        <taxon>Magnoliopsida</taxon>
        <taxon>eudicotyledons</taxon>
        <taxon>Gunneridae</taxon>
        <taxon>Pentapetalae</taxon>
        <taxon>asterids</taxon>
        <taxon>campanulids</taxon>
        <taxon>Asterales</taxon>
        <taxon>Asteraceae</taxon>
        <taxon>Asteroideae</taxon>
        <taxon>Anthemideae</taxon>
        <taxon>Anthemidinae</taxon>
        <taxon>Tanacetum</taxon>
    </lineage>
</organism>
<evidence type="ECO:0000313" key="2">
    <source>
        <dbReference type="EMBL" id="GJT37292.1"/>
    </source>
</evidence>
<accession>A0ABQ5DG41</accession>
<comment type="caution">
    <text evidence="2">The sequence shown here is derived from an EMBL/GenBank/DDBJ whole genome shotgun (WGS) entry which is preliminary data.</text>
</comment>
<name>A0ABQ5DG41_9ASTR</name>
<gene>
    <name evidence="2" type="ORF">Tco_0937157</name>
</gene>